<dbReference type="AlphaFoldDB" id="C5TBV9"/>
<comment type="caution">
    <text evidence="2">The sequence shown here is derived from an EMBL/GenBank/DDBJ whole genome shotgun (WGS) entry which is preliminary data.</text>
</comment>
<reference evidence="2 3" key="1">
    <citation type="submission" date="2009-05" db="EMBL/GenBank/DDBJ databases">
        <title>The draft genome of Acidovorax delafieldii 2AN.</title>
        <authorList>
            <consortium name="US DOE Joint Genome Institute (JGI-PGF)"/>
            <person name="Lucas S."/>
            <person name="Copeland A."/>
            <person name="Lapidus A."/>
            <person name="Glavina del Rio T."/>
            <person name="Tice H."/>
            <person name="Bruce D."/>
            <person name="Goodwin L."/>
            <person name="Pitluck S."/>
            <person name="Larimer F."/>
            <person name="Land M.L."/>
            <person name="Hauser L."/>
            <person name="Shelobolina E.S."/>
            <person name="Picardal F."/>
            <person name="Roden E."/>
            <person name="Emerson D."/>
        </authorList>
    </citation>
    <scope>NUCLEOTIDE SEQUENCE [LARGE SCALE GENOMIC DNA]</scope>
    <source>
        <strain evidence="2 3">2AN</strain>
    </source>
</reference>
<proteinExistence type="predicted"/>
<evidence type="ECO:0000259" key="1">
    <source>
        <dbReference type="Pfam" id="PF17680"/>
    </source>
</evidence>
<accession>C5TBV9</accession>
<dbReference type="RefSeq" id="WP_005800289.1">
    <property type="nucleotide sequence ID" value="NZ_ACQT01000375.1"/>
</dbReference>
<dbReference type="OrthoDB" id="8479562at2"/>
<dbReference type="Pfam" id="PF17680">
    <property type="entry name" value="FlgO"/>
    <property type="match status" value="1"/>
</dbReference>
<name>C5TBV9_ACIDE</name>
<dbReference type="InterPro" id="IPR041215">
    <property type="entry name" value="FlgO_dom"/>
</dbReference>
<keyword evidence="3" id="KW-1185">Reference proteome</keyword>
<protein>
    <recommendedName>
        <fullName evidence="1">FlgO domain-containing protein</fullName>
    </recommendedName>
</protein>
<gene>
    <name evidence="2" type="ORF">AcdelDRAFT_4389</name>
</gene>
<evidence type="ECO:0000313" key="3">
    <source>
        <dbReference type="Proteomes" id="UP000003856"/>
    </source>
</evidence>
<sequence>MRRRGLLAAGLLALGTLPGCAGYYYGEKYGPTLGSALRGDLVDASYRATDALLQTVALDPRHPVLVATLVNVDRLAESSRLGRAVAEQIAGRLVQRGIRVTEPKLRETLAMRPEQGELLLSRELREVSQAHDAQAVVVGTYAVSARQVYISLKLVQPQGNLVVAAHDYAVPLDDDVRALLMGR</sequence>
<organism evidence="2 3">
    <name type="scientific">Acidovorax delafieldii 2AN</name>
    <dbReference type="NCBI Taxonomy" id="573060"/>
    <lineage>
        <taxon>Bacteria</taxon>
        <taxon>Pseudomonadati</taxon>
        <taxon>Pseudomonadota</taxon>
        <taxon>Betaproteobacteria</taxon>
        <taxon>Burkholderiales</taxon>
        <taxon>Comamonadaceae</taxon>
        <taxon>Acidovorax</taxon>
    </lineage>
</organism>
<dbReference type="Proteomes" id="UP000003856">
    <property type="component" value="Unassembled WGS sequence"/>
</dbReference>
<evidence type="ECO:0000313" key="2">
    <source>
        <dbReference type="EMBL" id="EER58040.1"/>
    </source>
</evidence>
<dbReference type="PATRIC" id="fig|573060.9.peg.531"/>
<feature type="domain" description="FlgO" evidence="1">
    <location>
        <begin position="46"/>
        <end position="173"/>
    </location>
</feature>
<dbReference type="EMBL" id="ACQT01000375">
    <property type="protein sequence ID" value="EER58040.1"/>
    <property type="molecule type" value="Genomic_DNA"/>
</dbReference>